<comment type="caution">
    <text evidence="2">The sequence shown here is derived from an EMBL/GenBank/DDBJ whole genome shotgun (WGS) entry which is preliminary data.</text>
</comment>
<feature type="non-terminal residue" evidence="2">
    <location>
        <position position="1"/>
    </location>
</feature>
<name>A0A418KK35_9ACTN</name>
<reference evidence="2 3" key="1">
    <citation type="submission" date="2018-09" db="EMBL/GenBank/DDBJ databases">
        <title>Isolation, diversity and antifungal activity of actinobacteria from wheat.</title>
        <authorList>
            <person name="Han C."/>
        </authorList>
    </citation>
    <scope>NUCLEOTIDE SEQUENCE [LARGE SCALE GENOMIC DNA]</scope>
    <source>
        <strain evidence="2 3">NEAU-YY265</strain>
    </source>
</reference>
<organism evidence="2 3">
    <name type="scientific">Jiangella rhizosphaerae</name>
    <dbReference type="NCBI Taxonomy" id="2293569"/>
    <lineage>
        <taxon>Bacteria</taxon>
        <taxon>Bacillati</taxon>
        <taxon>Actinomycetota</taxon>
        <taxon>Actinomycetes</taxon>
        <taxon>Jiangellales</taxon>
        <taxon>Jiangellaceae</taxon>
        <taxon>Jiangella</taxon>
    </lineage>
</organism>
<dbReference type="Proteomes" id="UP000284057">
    <property type="component" value="Unassembled WGS sequence"/>
</dbReference>
<keyword evidence="2" id="KW-0418">Kinase</keyword>
<dbReference type="GO" id="GO:0016301">
    <property type="term" value="F:kinase activity"/>
    <property type="evidence" value="ECO:0007669"/>
    <property type="project" value="UniProtKB-KW"/>
</dbReference>
<feature type="region of interest" description="Disordered" evidence="1">
    <location>
        <begin position="1"/>
        <end position="21"/>
    </location>
</feature>
<keyword evidence="2" id="KW-0808">Transferase</keyword>
<gene>
    <name evidence="2" type="ORF">DY240_23220</name>
</gene>
<protein>
    <submittedName>
        <fullName evidence="2">Two-component sensor histidine kinase</fullName>
    </submittedName>
</protein>
<accession>A0A418KK35</accession>
<evidence type="ECO:0000256" key="1">
    <source>
        <dbReference type="SAM" id="MobiDB-lite"/>
    </source>
</evidence>
<proteinExistence type="predicted"/>
<evidence type="ECO:0000313" key="3">
    <source>
        <dbReference type="Proteomes" id="UP000284057"/>
    </source>
</evidence>
<dbReference type="AlphaFoldDB" id="A0A418KK35"/>
<evidence type="ECO:0000313" key="2">
    <source>
        <dbReference type="EMBL" id="RIQ16024.1"/>
    </source>
</evidence>
<keyword evidence="3" id="KW-1185">Reference proteome</keyword>
<sequence length="44" mass="4310">GLAERVGALGGTLRAGPDGDGWRLVARLPFDGPRPARPGAGGAA</sequence>
<dbReference type="EMBL" id="QUAL01000279">
    <property type="protein sequence ID" value="RIQ16024.1"/>
    <property type="molecule type" value="Genomic_DNA"/>
</dbReference>